<evidence type="ECO:0000256" key="1">
    <source>
        <dbReference type="SAM" id="SignalP"/>
    </source>
</evidence>
<feature type="domain" description="Lipocalin-like" evidence="2">
    <location>
        <begin position="276"/>
        <end position="332"/>
    </location>
</feature>
<dbReference type="InterPro" id="IPR024311">
    <property type="entry name" value="Lipocalin-like"/>
</dbReference>
<reference evidence="3" key="1">
    <citation type="submission" date="2024-07" db="EMBL/GenBank/DDBJ databases">
        <authorList>
            <person name="Li X.-J."/>
            <person name="Wang X."/>
        </authorList>
    </citation>
    <scope>NUCLEOTIDE SEQUENCE</scope>
    <source>
        <strain evidence="3">HSP-536</strain>
    </source>
</reference>
<sequence>MKNKKINLAMMAGMILMSMGCEAKGKASQSSISGKYNVETLTTKGQTVKVAGQKCFENSYFEIKGNIAYISLNNVVNGNCITKAGTYDMQSKGNGRYILVGNGKESDEIIVKNGKVQYNQDTGISMIFVKSQGTVATAKNTQNKGQTSKEVSSGGNVQATKAGRGVYAGVDHSGFDQVIYLRDDGTYTEELGKSDWKTRVDGTYIINGNKLITTDKKGVKDEYEYTSADKKTMLAPGSFYMFKAQIPKNKIPDGVYNFYVGSVSGSAGIGVSGAGGSGYIKFEGNRFTESSSSFSSMSTSSATGGSSSSSKASGTYTINNGDLTLKYNNGVVKKHSFFYIPPTSSGKGAMVILDGDIYYND</sequence>
<dbReference type="RefSeq" id="WP_369716370.1">
    <property type="nucleotide sequence ID" value="NZ_CP165647.1"/>
</dbReference>
<feature type="signal peptide" evidence="1">
    <location>
        <begin position="1"/>
        <end position="23"/>
    </location>
</feature>
<accession>A0AB39V4G3</accession>
<organism evidence="3">
    <name type="scientific">Leptotrichia alba</name>
    <dbReference type="NCBI Taxonomy" id="3239304"/>
    <lineage>
        <taxon>Bacteria</taxon>
        <taxon>Fusobacteriati</taxon>
        <taxon>Fusobacteriota</taxon>
        <taxon>Fusobacteriia</taxon>
        <taxon>Fusobacteriales</taxon>
        <taxon>Leptotrichiaceae</taxon>
        <taxon>Leptotrichia</taxon>
    </lineage>
</organism>
<dbReference type="PROSITE" id="PS51257">
    <property type="entry name" value="PROKAR_LIPOPROTEIN"/>
    <property type="match status" value="1"/>
</dbReference>
<proteinExistence type="predicted"/>
<dbReference type="Pfam" id="PF13648">
    <property type="entry name" value="Lipocalin_4"/>
    <property type="match status" value="1"/>
</dbReference>
<feature type="chain" id="PRO_5044340183" evidence="1">
    <location>
        <begin position="24"/>
        <end position="361"/>
    </location>
</feature>
<name>A0AB39V4G3_9FUSO</name>
<evidence type="ECO:0000313" key="3">
    <source>
        <dbReference type="EMBL" id="XDU62573.1"/>
    </source>
</evidence>
<gene>
    <name evidence="3" type="ORF">AB8B28_01485</name>
</gene>
<dbReference type="AlphaFoldDB" id="A0AB39V4G3"/>
<dbReference type="KEGG" id="lala:AB8B28_01485"/>
<keyword evidence="1" id="KW-0732">Signal</keyword>
<protein>
    <submittedName>
        <fullName evidence="3">Lipocalin family protein</fullName>
    </submittedName>
</protein>
<dbReference type="EMBL" id="CP165647">
    <property type="protein sequence ID" value="XDU62573.1"/>
    <property type="molecule type" value="Genomic_DNA"/>
</dbReference>
<evidence type="ECO:0000259" key="2">
    <source>
        <dbReference type="Pfam" id="PF13648"/>
    </source>
</evidence>